<reference evidence="8" key="1">
    <citation type="submission" date="2025-08" db="UniProtKB">
        <authorList>
            <consortium name="Ensembl"/>
        </authorList>
    </citation>
    <scope>IDENTIFICATION</scope>
</reference>
<reference evidence="8" key="2">
    <citation type="submission" date="2025-09" db="UniProtKB">
        <authorList>
            <consortium name="Ensembl"/>
        </authorList>
    </citation>
    <scope>IDENTIFICATION</scope>
</reference>
<dbReference type="SMART" id="SM00409">
    <property type="entry name" value="IG"/>
    <property type="match status" value="1"/>
</dbReference>
<dbReference type="InterPro" id="IPR013783">
    <property type="entry name" value="Ig-like_fold"/>
</dbReference>
<dbReference type="InterPro" id="IPR050412">
    <property type="entry name" value="Ig-like_Receptors_ImmuneReg"/>
</dbReference>
<feature type="compositionally biased region" description="Basic and acidic residues" evidence="4">
    <location>
        <begin position="230"/>
        <end position="252"/>
    </location>
</feature>
<dbReference type="CTD" id="284415"/>
<dbReference type="OrthoDB" id="9837241at2759"/>
<feature type="signal peptide" evidence="6">
    <location>
        <begin position="1"/>
        <end position="16"/>
    </location>
</feature>
<dbReference type="RefSeq" id="XP_003944135.1">
    <property type="nucleotide sequence ID" value="XM_003944086.1"/>
</dbReference>
<dbReference type="PANTHER" id="PTHR11738">
    <property type="entry name" value="MHC CLASS I NK CELL RECEPTOR"/>
    <property type="match status" value="1"/>
</dbReference>
<dbReference type="Ensembl" id="ENSSBOT00000037648.1">
    <property type="protein sequence ID" value="ENSSBOP00000020814.1"/>
    <property type="gene ID" value="ENSSBOG00000026979.1"/>
</dbReference>
<dbReference type="FunFam" id="2.60.40.10:FF:000049">
    <property type="entry name" value="Leukocyte immunoglobulin-like receptor subfamily B member 1"/>
    <property type="match status" value="1"/>
</dbReference>
<keyword evidence="5" id="KW-1133">Transmembrane helix</keyword>
<dbReference type="STRING" id="39432.ENSSBOP00000020814"/>
<accession>A0A2K6TMF7</accession>
<keyword evidence="3" id="KW-0393">Immunoglobulin domain</keyword>
<feature type="domain" description="Immunoglobulin" evidence="7">
    <location>
        <begin position="34"/>
        <end position="118"/>
    </location>
</feature>
<dbReference type="KEGG" id="sbq:101031465"/>
<evidence type="ECO:0000256" key="1">
    <source>
        <dbReference type="ARBA" id="ARBA00022729"/>
    </source>
</evidence>
<organism evidence="8 9">
    <name type="scientific">Saimiri boliviensis boliviensis</name>
    <name type="common">Bolivian squirrel monkey</name>
    <dbReference type="NCBI Taxonomy" id="39432"/>
    <lineage>
        <taxon>Eukaryota</taxon>
        <taxon>Metazoa</taxon>
        <taxon>Chordata</taxon>
        <taxon>Craniata</taxon>
        <taxon>Vertebrata</taxon>
        <taxon>Euteleostomi</taxon>
        <taxon>Mammalia</taxon>
        <taxon>Eutheria</taxon>
        <taxon>Euarchontoglires</taxon>
        <taxon>Primates</taxon>
        <taxon>Haplorrhini</taxon>
        <taxon>Platyrrhini</taxon>
        <taxon>Cebidae</taxon>
        <taxon>Saimiriinae</taxon>
        <taxon>Saimiri</taxon>
    </lineage>
</organism>
<dbReference type="AlphaFoldDB" id="A0A2K6TMF7"/>
<evidence type="ECO:0000313" key="9">
    <source>
        <dbReference type="Proteomes" id="UP000233220"/>
    </source>
</evidence>
<proteinExistence type="predicted"/>
<dbReference type="GeneTree" id="ENSGT01100000263478"/>
<evidence type="ECO:0000256" key="5">
    <source>
        <dbReference type="SAM" id="Phobius"/>
    </source>
</evidence>
<gene>
    <name evidence="8" type="primary">VSTM1</name>
</gene>
<evidence type="ECO:0000256" key="2">
    <source>
        <dbReference type="ARBA" id="ARBA00023157"/>
    </source>
</evidence>
<dbReference type="Gene3D" id="2.60.40.10">
    <property type="entry name" value="Immunoglobulins"/>
    <property type="match status" value="1"/>
</dbReference>
<feature type="transmembrane region" description="Helical" evidence="5">
    <location>
        <begin position="136"/>
        <end position="157"/>
    </location>
</feature>
<feature type="region of interest" description="Disordered" evidence="4">
    <location>
        <begin position="217"/>
        <end position="252"/>
    </location>
</feature>
<evidence type="ECO:0000313" key="8">
    <source>
        <dbReference type="Ensembl" id="ENSSBOP00000020814.1"/>
    </source>
</evidence>
<evidence type="ECO:0000256" key="3">
    <source>
        <dbReference type="ARBA" id="ARBA00023319"/>
    </source>
</evidence>
<keyword evidence="9" id="KW-1185">Reference proteome</keyword>
<feature type="chain" id="PRO_5014379471" evidence="6">
    <location>
        <begin position="17"/>
        <end position="252"/>
    </location>
</feature>
<dbReference type="InterPro" id="IPR036179">
    <property type="entry name" value="Ig-like_dom_sf"/>
</dbReference>
<keyword evidence="2" id="KW-1015">Disulfide bond</keyword>
<evidence type="ECO:0000256" key="6">
    <source>
        <dbReference type="SAM" id="SignalP"/>
    </source>
</evidence>
<evidence type="ECO:0000256" key="4">
    <source>
        <dbReference type="SAM" id="MobiDB-lite"/>
    </source>
</evidence>
<dbReference type="Proteomes" id="UP000233220">
    <property type="component" value="Unplaced"/>
</dbReference>
<dbReference type="GO" id="GO:0005886">
    <property type="term" value="C:plasma membrane"/>
    <property type="evidence" value="ECO:0007669"/>
    <property type="project" value="TreeGrafter"/>
</dbReference>
<dbReference type="GeneID" id="101031465"/>
<dbReference type="PANTHER" id="PTHR11738:SF180">
    <property type="entry name" value="V-SET AND TRANSMEMBRANE DOMAIN-CONTAINING PROTEIN 1"/>
    <property type="match status" value="1"/>
</dbReference>
<sequence length="252" mass="28151">MTTEFLSLLCLGLCLSYEDDKENERLSKPSLHAWPSLVAEVKSNVTLKCRAHSQNVTFTLRKVNDSAYQREQSSAGDEAEFPFTDLKPEDAGRYFCAYKTTVSHEWSESSQHVQLVVTDKHNELEAPSMKTDTRTIFVSIFSCISILLLFVLVIVIYRCSQNGSPPEESTKRSSHSKLPGREAADTDLFKMERVYLSAADPQGVTYAELSSNALSEAAADTTLEPPGSHEYVELKVQQEDSTGHQRREDCAS</sequence>
<name>A0A2K6TMF7_SAIBB</name>
<keyword evidence="1 6" id="KW-0732">Signal</keyword>
<dbReference type="OMA" id="SHEWSEK"/>
<feature type="region of interest" description="Disordered" evidence="4">
    <location>
        <begin position="162"/>
        <end position="182"/>
    </location>
</feature>
<keyword evidence="5" id="KW-0472">Membrane</keyword>
<dbReference type="Pfam" id="PF13895">
    <property type="entry name" value="Ig_2"/>
    <property type="match status" value="1"/>
</dbReference>
<evidence type="ECO:0000259" key="7">
    <source>
        <dbReference type="SMART" id="SM00409"/>
    </source>
</evidence>
<dbReference type="GO" id="GO:0002764">
    <property type="term" value="P:immune response-regulating signaling pathway"/>
    <property type="evidence" value="ECO:0007669"/>
    <property type="project" value="TreeGrafter"/>
</dbReference>
<dbReference type="InterPro" id="IPR003599">
    <property type="entry name" value="Ig_sub"/>
</dbReference>
<protein>
    <submittedName>
        <fullName evidence="8">V-set and transmembrane domain containing 1</fullName>
    </submittedName>
</protein>
<dbReference type="SUPFAM" id="SSF48726">
    <property type="entry name" value="Immunoglobulin"/>
    <property type="match status" value="1"/>
</dbReference>
<keyword evidence="5" id="KW-0812">Transmembrane</keyword>